<reference evidence="5" key="2">
    <citation type="journal article" name="Front. Microbiol.">
        <title>Degradative Capacity of Two Strains of Rhodonia placenta: From Phenotype to Genotype.</title>
        <authorList>
            <person name="Kolle M."/>
            <person name="Horta M.A.C."/>
            <person name="Nowrousian M."/>
            <person name="Ohm R.A."/>
            <person name="Benz J.P."/>
            <person name="Pilgard A."/>
        </authorList>
    </citation>
    <scope>NUCLEOTIDE SEQUENCE</scope>
    <source>
        <strain evidence="5">FPRL280</strain>
    </source>
</reference>
<dbReference type="GO" id="GO:0051287">
    <property type="term" value="F:NAD binding"/>
    <property type="evidence" value="ECO:0007669"/>
    <property type="project" value="InterPro"/>
</dbReference>
<reference evidence="5" key="1">
    <citation type="submission" date="2020-11" db="EMBL/GenBank/DDBJ databases">
        <authorList>
            <person name="Koelle M."/>
            <person name="Horta M.A.C."/>
            <person name="Nowrousian M."/>
            <person name="Ohm R.A."/>
            <person name="Benz P."/>
            <person name="Pilgard A."/>
        </authorList>
    </citation>
    <scope>NUCLEOTIDE SEQUENCE</scope>
    <source>
        <strain evidence="5">FPRL280</strain>
    </source>
</reference>
<gene>
    <name evidence="5" type="ORF">IEO21_02261</name>
</gene>
<sequence length="357" mass="37961">MAAVAQHAIPFSRPATPGHAVYNIGFYGLGSMGYFMARNLAAHRAANTGSGPLFVYNRSSAKCVQLQKELGADKVRIADSAEQLVLECDVVFTSLASDAVVKAVYEKFADALKVCHHGKPIGTPTDQKQDSRGNEHDLPDAGSSGELDTILSNIPHTHLVTGPVFGPPAAAEAAKLICVLAGDYRSKKEVAHILVPAVGRKAMDLGGNLEKAPTFKLIGNSMILGSLEILAEAFTLSEKTGISASQTYELVKDMFPAPPFINYGNKMVTDSFDGKTGFAIDGGLKDATHVRRLVTEFNSPMPVVDAAHAHMLTARAIHAEQIRRNSAAYEVIDWSALIAGTRVAAGLDAFDSAQEVC</sequence>
<proteinExistence type="inferred from homology"/>
<dbReference type="GO" id="GO:0016491">
    <property type="term" value="F:oxidoreductase activity"/>
    <property type="evidence" value="ECO:0007669"/>
    <property type="project" value="InterPro"/>
</dbReference>
<feature type="compositionally biased region" description="Basic and acidic residues" evidence="2">
    <location>
        <begin position="127"/>
        <end position="139"/>
    </location>
</feature>
<comment type="caution">
    <text evidence="5">The sequence shown here is derived from an EMBL/GenBank/DDBJ whole genome shotgun (WGS) entry which is preliminary data.</text>
</comment>
<evidence type="ECO:0008006" key="7">
    <source>
        <dbReference type="Google" id="ProtNLM"/>
    </source>
</evidence>
<dbReference type="PANTHER" id="PTHR43580:SF8">
    <property type="entry name" value="6-PHOSPHOGLUCONATE DEHYDROGENASE NADP-BINDING DOMAIN-CONTAINING PROTEIN-RELATED"/>
    <property type="match status" value="1"/>
</dbReference>
<dbReference type="PANTHER" id="PTHR43580">
    <property type="entry name" value="OXIDOREDUCTASE GLYR1-RELATED"/>
    <property type="match status" value="1"/>
</dbReference>
<feature type="domain" description="6-phosphogluconate dehydrogenase NADP-binding" evidence="3">
    <location>
        <begin position="23"/>
        <end position="119"/>
    </location>
</feature>
<dbReference type="Pfam" id="PF14833">
    <property type="entry name" value="NAD_binding_11"/>
    <property type="match status" value="1"/>
</dbReference>
<dbReference type="InterPro" id="IPR008927">
    <property type="entry name" value="6-PGluconate_DH-like_C_sf"/>
</dbReference>
<dbReference type="InterPro" id="IPR051265">
    <property type="entry name" value="HIBADH-related_NP60_sf"/>
</dbReference>
<evidence type="ECO:0000259" key="3">
    <source>
        <dbReference type="Pfam" id="PF03446"/>
    </source>
</evidence>
<protein>
    <recommendedName>
        <fullName evidence="7">6-phosphogluconate dehydrogenase NADP-binding domain-containing protein</fullName>
    </recommendedName>
</protein>
<evidence type="ECO:0000256" key="2">
    <source>
        <dbReference type="SAM" id="MobiDB-lite"/>
    </source>
</evidence>
<accession>A0A8H7U5C6</accession>
<dbReference type="InterPro" id="IPR036291">
    <property type="entry name" value="NAD(P)-bd_dom_sf"/>
</dbReference>
<dbReference type="InterPro" id="IPR029154">
    <property type="entry name" value="HIBADH-like_NADP-bd"/>
</dbReference>
<evidence type="ECO:0000313" key="5">
    <source>
        <dbReference type="EMBL" id="KAF9819222.1"/>
    </source>
</evidence>
<dbReference type="Proteomes" id="UP000639403">
    <property type="component" value="Unassembled WGS sequence"/>
</dbReference>
<dbReference type="EMBL" id="JADOXO010000021">
    <property type="protein sequence ID" value="KAF9819222.1"/>
    <property type="molecule type" value="Genomic_DNA"/>
</dbReference>
<evidence type="ECO:0000259" key="4">
    <source>
        <dbReference type="Pfam" id="PF14833"/>
    </source>
</evidence>
<dbReference type="AlphaFoldDB" id="A0A8H7U5C6"/>
<dbReference type="SUPFAM" id="SSF48179">
    <property type="entry name" value="6-phosphogluconate dehydrogenase C-terminal domain-like"/>
    <property type="match status" value="1"/>
</dbReference>
<evidence type="ECO:0000313" key="6">
    <source>
        <dbReference type="Proteomes" id="UP000639403"/>
    </source>
</evidence>
<dbReference type="Pfam" id="PF03446">
    <property type="entry name" value="NAD_binding_2"/>
    <property type="match status" value="1"/>
</dbReference>
<dbReference type="GO" id="GO:0050661">
    <property type="term" value="F:NADP binding"/>
    <property type="evidence" value="ECO:0007669"/>
    <property type="project" value="InterPro"/>
</dbReference>
<dbReference type="PROSITE" id="PS00895">
    <property type="entry name" value="3_HYDROXYISOBUT_DH"/>
    <property type="match status" value="1"/>
</dbReference>
<dbReference type="SUPFAM" id="SSF51735">
    <property type="entry name" value="NAD(P)-binding Rossmann-fold domains"/>
    <property type="match status" value="1"/>
</dbReference>
<comment type="similarity">
    <text evidence="1">Belongs to the HIBADH-related family. NP60 subfamily.</text>
</comment>
<dbReference type="InterPro" id="IPR002204">
    <property type="entry name" value="3-OH-isobutyrate_DH-rel_CS"/>
</dbReference>
<organism evidence="5 6">
    <name type="scientific">Rhodonia placenta</name>
    <dbReference type="NCBI Taxonomy" id="104341"/>
    <lineage>
        <taxon>Eukaryota</taxon>
        <taxon>Fungi</taxon>
        <taxon>Dikarya</taxon>
        <taxon>Basidiomycota</taxon>
        <taxon>Agaricomycotina</taxon>
        <taxon>Agaricomycetes</taxon>
        <taxon>Polyporales</taxon>
        <taxon>Adustoporiaceae</taxon>
        <taxon>Rhodonia</taxon>
    </lineage>
</organism>
<dbReference type="Gene3D" id="3.40.50.720">
    <property type="entry name" value="NAD(P)-binding Rossmann-like Domain"/>
    <property type="match status" value="1"/>
</dbReference>
<feature type="region of interest" description="Disordered" evidence="2">
    <location>
        <begin position="119"/>
        <end position="145"/>
    </location>
</feature>
<dbReference type="Gene3D" id="1.10.1040.10">
    <property type="entry name" value="N-(1-d-carboxylethyl)-l-norvaline Dehydrogenase, domain 2"/>
    <property type="match status" value="1"/>
</dbReference>
<dbReference type="InterPro" id="IPR013328">
    <property type="entry name" value="6PGD_dom2"/>
</dbReference>
<name>A0A8H7U5C6_9APHY</name>
<dbReference type="InterPro" id="IPR006115">
    <property type="entry name" value="6PGDH_NADP-bd"/>
</dbReference>
<evidence type="ECO:0000256" key="1">
    <source>
        <dbReference type="ARBA" id="ARBA00007598"/>
    </source>
</evidence>
<feature type="domain" description="3-hydroxyisobutyrate dehydrogenase-like NAD-binding" evidence="4">
    <location>
        <begin position="214"/>
        <end position="321"/>
    </location>
</feature>